<dbReference type="GO" id="GO:0016747">
    <property type="term" value="F:acyltransferase activity, transferring groups other than amino-acyl groups"/>
    <property type="evidence" value="ECO:0007669"/>
    <property type="project" value="InterPro"/>
</dbReference>
<dbReference type="OrthoDB" id="5997585at2"/>
<dbReference type="Proteomes" id="UP000203464">
    <property type="component" value="Unassembled WGS sequence"/>
</dbReference>
<accession>A0A238KEC5</accession>
<dbReference type="SUPFAM" id="SSF55729">
    <property type="entry name" value="Acyl-CoA N-acyltransferases (Nat)"/>
    <property type="match status" value="1"/>
</dbReference>
<reference evidence="3" key="1">
    <citation type="submission" date="2017-05" db="EMBL/GenBank/DDBJ databases">
        <authorList>
            <person name="Rodrigo-Torres L."/>
            <person name="Arahal R. D."/>
            <person name="Lucena T."/>
        </authorList>
    </citation>
    <scope>NUCLEOTIDE SEQUENCE [LARGE SCALE GENOMIC DNA]</scope>
    <source>
        <strain evidence="3">CECT 8868</strain>
    </source>
</reference>
<dbReference type="InterPro" id="IPR016181">
    <property type="entry name" value="Acyl_CoA_acyltransferase"/>
</dbReference>
<protein>
    <submittedName>
        <fullName evidence="2">Acetyltransferase (GNAT) family protein</fullName>
    </submittedName>
</protein>
<dbReference type="Pfam" id="PF00583">
    <property type="entry name" value="Acetyltransf_1"/>
    <property type="match status" value="1"/>
</dbReference>
<keyword evidence="3" id="KW-1185">Reference proteome</keyword>
<dbReference type="Gene3D" id="3.40.630.30">
    <property type="match status" value="1"/>
</dbReference>
<keyword evidence="2" id="KW-0808">Transferase</keyword>
<dbReference type="EMBL" id="FXYD01000004">
    <property type="protein sequence ID" value="SMX41149.1"/>
    <property type="molecule type" value="Genomic_DNA"/>
</dbReference>
<sequence length="157" mass="17066">MTFETRKMTAADVPACVAILNPIIAAGGTTAYEEPYTEAYFLDHYCNEPPVTNVVLHESTVIGFQAAFEVEQGLYSVGTFTDRNNPIRGAGAALMAKTKADCRARGGNAILAKITEDNTGALAFYSKMGFEDFELDKAALTRKSGKVVDKIIKRFEL</sequence>
<feature type="domain" description="N-acetyltransferase" evidence="1">
    <location>
        <begin position="3"/>
        <end position="157"/>
    </location>
</feature>
<evidence type="ECO:0000313" key="2">
    <source>
        <dbReference type="EMBL" id="SMX41149.1"/>
    </source>
</evidence>
<evidence type="ECO:0000313" key="3">
    <source>
        <dbReference type="Proteomes" id="UP000203464"/>
    </source>
</evidence>
<name>A0A238KEC5_9RHOB</name>
<organism evidence="2 3">
    <name type="scientific">Octadecabacter ascidiaceicola</name>
    <dbReference type="NCBI Taxonomy" id="1655543"/>
    <lineage>
        <taxon>Bacteria</taxon>
        <taxon>Pseudomonadati</taxon>
        <taxon>Pseudomonadota</taxon>
        <taxon>Alphaproteobacteria</taxon>
        <taxon>Rhodobacterales</taxon>
        <taxon>Roseobacteraceae</taxon>
        <taxon>Octadecabacter</taxon>
    </lineage>
</organism>
<dbReference type="PROSITE" id="PS51186">
    <property type="entry name" value="GNAT"/>
    <property type="match status" value="1"/>
</dbReference>
<dbReference type="RefSeq" id="WP_093996814.1">
    <property type="nucleotide sequence ID" value="NZ_FXYD01000004.1"/>
</dbReference>
<proteinExistence type="predicted"/>
<dbReference type="InterPro" id="IPR000182">
    <property type="entry name" value="GNAT_dom"/>
</dbReference>
<dbReference type="AlphaFoldDB" id="A0A238KEC5"/>
<evidence type="ECO:0000259" key="1">
    <source>
        <dbReference type="PROSITE" id="PS51186"/>
    </source>
</evidence>
<gene>
    <name evidence="2" type="ORF">OCA8868_02413</name>
</gene>